<organism evidence="4 5">
    <name type="scientific">Bhargavaea ginsengi</name>
    <dbReference type="NCBI Taxonomy" id="426757"/>
    <lineage>
        <taxon>Bacteria</taxon>
        <taxon>Bacillati</taxon>
        <taxon>Bacillota</taxon>
        <taxon>Bacilli</taxon>
        <taxon>Bacillales</taxon>
        <taxon>Caryophanaceae</taxon>
        <taxon>Bhargavaea</taxon>
    </lineage>
</organism>
<proteinExistence type="predicted"/>
<evidence type="ECO:0000313" key="4">
    <source>
        <dbReference type="EMBL" id="SEJ54785.1"/>
    </source>
</evidence>
<comment type="subcellular location">
    <subcellularLocation>
        <location evidence="1">Membrane</location>
    </subcellularLocation>
</comment>
<dbReference type="Pfam" id="PF00144">
    <property type="entry name" value="Beta-lactamase"/>
    <property type="match status" value="1"/>
</dbReference>
<dbReference type="STRING" id="426757.SAMN04488127_2179"/>
<feature type="domain" description="Beta-lactamase-related" evidence="3">
    <location>
        <begin position="16"/>
        <end position="331"/>
    </location>
</feature>
<dbReference type="PANTHER" id="PTHR46825:SF11">
    <property type="entry name" value="PENICILLIN-BINDING PROTEIN 4"/>
    <property type="match status" value="1"/>
</dbReference>
<evidence type="ECO:0000256" key="1">
    <source>
        <dbReference type="ARBA" id="ARBA00004370"/>
    </source>
</evidence>
<protein>
    <submittedName>
        <fullName evidence="4">CubicO group peptidase, beta-lactamase class C family</fullName>
    </submittedName>
</protein>
<dbReference type="Proteomes" id="UP000199200">
    <property type="component" value="Unassembled WGS sequence"/>
</dbReference>
<evidence type="ECO:0000259" key="3">
    <source>
        <dbReference type="Pfam" id="PF00144"/>
    </source>
</evidence>
<dbReference type="GO" id="GO:0016020">
    <property type="term" value="C:membrane"/>
    <property type="evidence" value="ECO:0007669"/>
    <property type="project" value="UniProtKB-SubCell"/>
</dbReference>
<dbReference type="RefSeq" id="WP_092053699.1">
    <property type="nucleotide sequence ID" value="NZ_FNZF01000003.1"/>
</dbReference>
<dbReference type="PANTHER" id="PTHR46825">
    <property type="entry name" value="D-ALANYL-D-ALANINE-CARBOXYPEPTIDASE/ENDOPEPTIDASE AMPH"/>
    <property type="match status" value="1"/>
</dbReference>
<dbReference type="InterPro" id="IPR012338">
    <property type="entry name" value="Beta-lactam/transpept-like"/>
</dbReference>
<name>A0A1H7A176_9BACL</name>
<reference evidence="5" key="1">
    <citation type="submission" date="2016-10" db="EMBL/GenBank/DDBJ databases">
        <authorList>
            <person name="Varghese N."/>
            <person name="Submissions S."/>
        </authorList>
    </citation>
    <scope>NUCLEOTIDE SEQUENCE [LARGE SCALE GENOMIC DNA]</scope>
    <source>
        <strain evidence="5">CGMCC 1.6763</strain>
    </source>
</reference>
<dbReference type="EMBL" id="FNZF01000003">
    <property type="protein sequence ID" value="SEJ54785.1"/>
    <property type="molecule type" value="Genomic_DNA"/>
</dbReference>
<dbReference type="Gene3D" id="3.40.710.10">
    <property type="entry name" value="DD-peptidase/beta-lactamase superfamily"/>
    <property type="match status" value="1"/>
</dbReference>
<gene>
    <name evidence="4" type="ORF">SAMN04488127_2179</name>
</gene>
<dbReference type="OrthoDB" id="9803467at2"/>
<evidence type="ECO:0000256" key="2">
    <source>
        <dbReference type="ARBA" id="ARBA00023136"/>
    </source>
</evidence>
<sequence length="350" mass="38891">METASGKEGTMEYRLDQAAEKEGFSGAAGADSGDAKVRAFAWGLADRSEERENRPDTKFGIASGCKVFTAIAVLRLVEEGKLSLESTLAECLDETFPNFDPDITIHQLLTHTSGVPDYFDEAVMDDFEELWKELPMYTIRSLNDFLPLFRDRGMMFTPGERFHYNNAGYILLGLIAEQVSGMRFTDYVEKHVFRPAGMTDSGYWPLDRLPKNTATGYIDEGDGTWRTNVYSLPVQGGSDGGAFTTVPDMHKFWDALLGRRLLGDELTAKLLTRHAEDEDGDGYGYGVWVDMEDGRAERIHVMGYDPGVSFHSAIYPASGAVFTAASNKSEGAYPMMEAFEEYLHSMEGKS</sequence>
<dbReference type="InterPro" id="IPR001466">
    <property type="entry name" value="Beta-lactam-related"/>
</dbReference>
<keyword evidence="2" id="KW-0472">Membrane</keyword>
<accession>A0A1H7A176</accession>
<keyword evidence="5" id="KW-1185">Reference proteome</keyword>
<dbReference type="AlphaFoldDB" id="A0A1H7A176"/>
<dbReference type="SUPFAM" id="SSF56601">
    <property type="entry name" value="beta-lactamase/transpeptidase-like"/>
    <property type="match status" value="1"/>
</dbReference>
<dbReference type="InterPro" id="IPR050491">
    <property type="entry name" value="AmpC-like"/>
</dbReference>
<evidence type="ECO:0000313" key="5">
    <source>
        <dbReference type="Proteomes" id="UP000199200"/>
    </source>
</evidence>